<evidence type="ECO:0000313" key="2">
    <source>
        <dbReference type="EMBL" id="CAF4013848.1"/>
    </source>
</evidence>
<proteinExistence type="predicted"/>
<feature type="domain" description="F-box" evidence="1">
    <location>
        <begin position="334"/>
        <end position="382"/>
    </location>
</feature>
<evidence type="ECO:0000313" key="3">
    <source>
        <dbReference type="Proteomes" id="UP000663823"/>
    </source>
</evidence>
<gene>
    <name evidence="2" type="ORF">OTI717_LOCUS29706</name>
</gene>
<accession>A0A819PJC7</accession>
<organism evidence="2 3">
    <name type="scientific">Rotaria sordida</name>
    <dbReference type="NCBI Taxonomy" id="392033"/>
    <lineage>
        <taxon>Eukaryota</taxon>
        <taxon>Metazoa</taxon>
        <taxon>Spiralia</taxon>
        <taxon>Gnathifera</taxon>
        <taxon>Rotifera</taxon>
        <taxon>Eurotatoria</taxon>
        <taxon>Bdelloidea</taxon>
        <taxon>Philodinida</taxon>
        <taxon>Philodinidae</taxon>
        <taxon>Rotaria</taxon>
    </lineage>
</organism>
<sequence>MANKRIKIDHQENNHISQKLLLKSSFEMLSNESILSIMYYLSSTDIIQAFSCLNRRFDELVQKFSHNFTFPHDTSPVWLIEHRLISFYQLSLEYVTLIMNTDHLVINGNHLQQIFKPCQSLKKLKFIINCLDEKIDIIRLLQQFQNEWWLDIARPPVLVLRSDENKIFISSMPCTSDVSFKFSTNLNRWLLNKGRLDSPFLYFTKVRSINFVNNNEGPVTVTLLRFIRRVFRSYNQMLSFKYWKFVGSRQHLEQLLNRKTIPAVLPNVNCFDLESEDFAGIDGVTLTLWLLLAPNVRELVLSYMPMMAKMALARQLIEQYSPLLELYLQGKNEYYCFEMLPNELIFMIISYLNSPDLVQAFLGLNRRLNMIVFESTRHFNFSSKITRQWLLQSLPHVENFVETMFLDTHLIPTIFPCTYLFLNLRTIIIKYSSPFTVELNVKNYSAIGAIVSCMNVLRICRMLPSDETNKFLLFSGNFFLNNDRQALHVANSLPCPAIVRLSVEECTIQDMLSLCALTPNLTNLKISSLRSKHHHNNSSFLSAFIAQPTHLSQLHITIDEINFLSVDLITKLISSYQSSLEYVTLIVYTSKKIFDGRCLEALFQPCQHLKKLVFMLDYKTKEENILEHLYQFQSDWWLNDRQPSVFIHRNPDGHTFFCSMPCVYPLSLTVSSDLKKWLINKGNLDPRLIYFTKVEEINFVDNYKRPITLDLVHFIGRMFRSCHQELSFTCWKLVLPNEFYLEQ</sequence>
<dbReference type="Proteomes" id="UP000663823">
    <property type="component" value="Unassembled WGS sequence"/>
</dbReference>
<protein>
    <recommendedName>
        <fullName evidence="1">F-box domain-containing protein</fullName>
    </recommendedName>
</protein>
<dbReference type="SUPFAM" id="SSF81383">
    <property type="entry name" value="F-box domain"/>
    <property type="match status" value="1"/>
</dbReference>
<dbReference type="AlphaFoldDB" id="A0A819PJC7"/>
<evidence type="ECO:0000259" key="1">
    <source>
        <dbReference type="PROSITE" id="PS50181"/>
    </source>
</evidence>
<feature type="non-terminal residue" evidence="2">
    <location>
        <position position="1"/>
    </location>
</feature>
<dbReference type="EMBL" id="CAJOAX010007612">
    <property type="protein sequence ID" value="CAF4013848.1"/>
    <property type="molecule type" value="Genomic_DNA"/>
</dbReference>
<reference evidence="2" key="1">
    <citation type="submission" date="2021-02" db="EMBL/GenBank/DDBJ databases">
        <authorList>
            <person name="Nowell W R."/>
        </authorList>
    </citation>
    <scope>NUCLEOTIDE SEQUENCE</scope>
</reference>
<name>A0A819PJC7_9BILA</name>
<comment type="caution">
    <text evidence="2">The sequence shown here is derived from an EMBL/GenBank/DDBJ whole genome shotgun (WGS) entry which is preliminary data.</text>
</comment>
<dbReference type="InterPro" id="IPR001810">
    <property type="entry name" value="F-box_dom"/>
</dbReference>
<dbReference type="InterPro" id="IPR036047">
    <property type="entry name" value="F-box-like_dom_sf"/>
</dbReference>
<dbReference type="PROSITE" id="PS50181">
    <property type="entry name" value="FBOX"/>
    <property type="match status" value="1"/>
</dbReference>